<evidence type="ECO:0000256" key="5">
    <source>
        <dbReference type="ARBA" id="ARBA00022618"/>
    </source>
</evidence>
<dbReference type="Gene3D" id="1.10.443.10">
    <property type="entry name" value="Intergrase catalytic core"/>
    <property type="match status" value="1"/>
</dbReference>
<keyword evidence="10 11" id="KW-0131">Cell cycle</keyword>
<evidence type="ECO:0000256" key="2">
    <source>
        <dbReference type="ARBA" id="ARBA00006657"/>
    </source>
</evidence>
<comment type="function">
    <text evidence="11">Site-specific tyrosine recombinase, which acts by catalyzing the cutting and rejoining of the recombining DNA molecules. The XerC-XerD complex is essential to convert dimers of the bacterial chromosome into monomers to permit their segregation at cell division. It also contributes to the segregational stability of plasmids.</text>
</comment>
<evidence type="ECO:0000313" key="14">
    <source>
        <dbReference type="EMBL" id="MCX2800186.1"/>
    </source>
</evidence>
<dbReference type="PROSITE" id="PS51900">
    <property type="entry name" value="CB"/>
    <property type="match status" value="1"/>
</dbReference>
<evidence type="ECO:0000313" key="15">
    <source>
        <dbReference type="Proteomes" id="UP001209730"/>
    </source>
</evidence>
<evidence type="ECO:0000256" key="1">
    <source>
        <dbReference type="ARBA" id="ARBA00004496"/>
    </source>
</evidence>
<evidence type="ECO:0000256" key="9">
    <source>
        <dbReference type="ARBA" id="ARBA00023172"/>
    </source>
</evidence>
<dbReference type="InterPro" id="IPR011931">
    <property type="entry name" value="Recomb_XerC"/>
</dbReference>
<dbReference type="InterPro" id="IPR013762">
    <property type="entry name" value="Integrase-like_cat_sf"/>
</dbReference>
<dbReference type="GO" id="GO:0009037">
    <property type="term" value="F:tyrosine-based site-specific recombinase activity"/>
    <property type="evidence" value="ECO:0007669"/>
    <property type="project" value="UniProtKB-UniRule"/>
</dbReference>
<feature type="domain" description="Core-binding (CB)" evidence="13">
    <location>
        <begin position="1"/>
        <end position="87"/>
    </location>
</feature>
<reference evidence="14" key="1">
    <citation type="submission" date="2022-11" db="EMBL/GenBank/DDBJ databases">
        <title>Chitin-degrading and fungicidal potential of chitinolytic bacterial strains from marine environment of the Pacific Ocean regions.</title>
        <authorList>
            <person name="Pentekhina I."/>
            <person name="Nedashkovskaya O."/>
            <person name="Seitkalieva A."/>
            <person name="Podvolotskaya A."/>
            <person name="Tekutyeva L."/>
            <person name="Balabanova L."/>
        </authorList>
    </citation>
    <scope>NUCLEOTIDE SEQUENCE</scope>
    <source>
        <strain evidence="14">KMM 6838</strain>
    </source>
</reference>
<dbReference type="PANTHER" id="PTHR30349">
    <property type="entry name" value="PHAGE INTEGRASE-RELATED"/>
    <property type="match status" value="1"/>
</dbReference>
<dbReference type="InterPro" id="IPR011010">
    <property type="entry name" value="DNA_brk_join_enz"/>
</dbReference>
<comment type="similarity">
    <text evidence="2 11">Belongs to the 'phage' integrase family. XerC subfamily.</text>
</comment>
<feature type="active site" evidence="11">
    <location>
        <position position="147"/>
    </location>
</feature>
<evidence type="ECO:0000256" key="8">
    <source>
        <dbReference type="ARBA" id="ARBA00023125"/>
    </source>
</evidence>
<dbReference type="Pfam" id="PF02899">
    <property type="entry name" value="Phage_int_SAM_1"/>
    <property type="match status" value="1"/>
</dbReference>
<feature type="active site" evidence="11">
    <location>
        <position position="171"/>
    </location>
</feature>
<organism evidence="14 15">
    <name type="scientific">Microbulbifer thermotolerans</name>
    <dbReference type="NCBI Taxonomy" id="252514"/>
    <lineage>
        <taxon>Bacteria</taxon>
        <taxon>Pseudomonadati</taxon>
        <taxon>Pseudomonadota</taxon>
        <taxon>Gammaproteobacteria</taxon>
        <taxon>Cellvibrionales</taxon>
        <taxon>Microbulbiferaceae</taxon>
        <taxon>Microbulbifer</taxon>
    </lineage>
</organism>
<comment type="caution">
    <text evidence="14">The sequence shown here is derived from an EMBL/GenBank/DDBJ whole genome shotgun (WGS) entry which is preliminary data.</text>
</comment>
<dbReference type="InterPro" id="IPR002104">
    <property type="entry name" value="Integrase_catalytic"/>
</dbReference>
<feature type="active site" evidence="11">
    <location>
        <position position="263"/>
    </location>
</feature>
<dbReference type="InterPro" id="IPR023009">
    <property type="entry name" value="Tyrosine_recombinase_XerC/XerD"/>
</dbReference>
<proteinExistence type="inferred from homology"/>
<dbReference type="CDD" id="cd00798">
    <property type="entry name" value="INT_XerDC_C"/>
    <property type="match status" value="1"/>
</dbReference>
<gene>
    <name evidence="11 14" type="primary">xerC</name>
    <name evidence="14" type="ORF">OQJ68_00130</name>
</gene>
<dbReference type="InterPro" id="IPR010998">
    <property type="entry name" value="Integrase_recombinase_N"/>
</dbReference>
<evidence type="ECO:0000259" key="12">
    <source>
        <dbReference type="PROSITE" id="PS51898"/>
    </source>
</evidence>
<evidence type="ECO:0000256" key="4">
    <source>
        <dbReference type="ARBA" id="ARBA00022490"/>
    </source>
</evidence>
<keyword evidence="7 11" id="KW-0229">DNA integration</keyword>
<evidence type="ECO:0000256" key="6">
    <source>
        <dbReference type="ARBA" id="ARBA00022829"/>
    </source>
</evidence>
<dbReference type="Proteomes" id="UP001209730">
    <property type="component" value="Unassembled WGS sequence"/>
</dbReference>
<protein>
    <recommendedName>
        <fullName evidence="3 11">Tyrosine recombinase XerC</fullName>
    </recommendedName>
</protein>
<dbReference type="GO" id="GO:0006313">
    <property type="term" value="P:DNA transposition"/>
    <property type="evidence" value="ECO:0007669"/>
    <property type="project" value="UniProtKB-UniRule"/>
</dbReference>
<dbReference type="AlphaFoldDB" id="A0AB35HTD6"/>
<keyword evidence="4 11" id="KW-0963">Cytoplasm</keyword>
<keyword evidence="5 11" id="KW-0132">Cell division</keyword>
<dbReference type="GO" id="GO:0051301">
    <property type="term" value="P:cell division"/>
    <property type="evidence" value="ECO:0007669"/>
    <property type="project" value="UniProtKB-UniRule"/>
</dbReference>
<dbReference type="Pfam" id="PF00589">
    <property type="entry name" value="Phage_integrase"/>
    <property type="match status" value="1"/>
</dbReference>
<keyword evidence="9 11" id="KW-0233">DNA recombination</keyword>
<name>A0AB35HTD6_MICTH</name>
<dbReference type="InterPro" id="IPR050090">
    <property type="entry name" value="Tyrosine_recombinase_XerCD"/>
</dbReference>
<feature type="domain" description="Tyr recombinase" evidence="12">
    <location>
        <begin position="108"/>
        <end position="285"/>
    </location>
</feature>
<dbReference type="PANTHER" id="PTHR30349:SF81">
    <property type="entry name" value="TYROSINE RECOMBINASE XERC"/>
    <property type="match status" value="1"/>
</dbReference>
<dbReference type="GO" id="GO:0007059">
    <property type="term" value="P:chromosome segregation"/>
    <property type="evidence" value="ECO:0007669"/>
    <property type="project" value="UniProtKB-UniRule"/>
</dbReference>
<keyword evidence="8 11" id="KW-0238">DNA-binding</keyword>
<evidence type="ECO:0000256" key="10">
    <source>
        <dbReference type="ARBA" id="ARBA00023306"/>
    </source>
</evidence>
<feature type="active site" evidence="11">
    <location>
        <position position="240"/>
    </location>
</feature>
<evidence type="ECO:0000259" key="13">
    <source>
        <dbReference type="PROSITE" id="PS51900"/>
    </source>
</evidence>
<evidence type="ECO:0000256" key="3">
    <source>
        <dbReference type="ARBA" id="ARBA00015804"/>
    </source>
</evidence>
<dbReference type="GO" id="GO:0005737">
    <property type="term" value="C:cytoplasm"/>
    <property type="evidence" value="ECO:0007669"/>
    <property type="project" value="UniProtKB-SubCell"/>
</dbReference>
<feature type="active site" evidence="11">
    <location>
        <position position="237"/>
    </location>
</feature>
<comment type="subunit">
    <text evidence="11">Forms a cyclic heterotetrameric complex composed of two molecules of XerC and two molecules of XerD.</text>
</comment>
<dbReference type="NCBIfam" id="TIGR02224">
    <property type="entry name" value="recomb_XerC"/>
    <property type="match status" value="1"/>
</dbReference>
<sequence length="295" mass="32955">MLLEDATARFLQQLQTERRLSPHTLTAYRRDLGKTQQLATADGVTHIEQLRPAIIQGWLAQLHRGGLGAKSLQRWLSAVRSLCHWALGEGWLQANPADGLRAPKSEKKLPKLLDADAASEFVEFPDDSPLGLRDRAMLELFYSSGLRLSELTALNWSDLDLHSGEVRVIGKGNKVRLLPVGRHALAALKAWRRAAPGGKDGAIFTSMKGQRLGNRAVQKRLAHWARTGGSEQRVHPHMLRHSFASHLLESSGDLRAVQELLGHADISTTQIYTHLDFQHLSRVYDRAHPRAKEKK</sequence>
<dbReference type="Gene3D" id="1.10.150.130">
    <property type="match status" value="1"/>
</dbReference>
<dbReference type="PROSITE" id="PS51898">
    <property type="entry name" value="TYR_RECOMBINASE"/>
    <property type="match status" value="1"/>
</dbReference>
<accession>A0AB35HTD6</accession>
<dbReference type="InterPro" id="IPR044068">
    <property type="entry name" value="CB"/>
</dbReference>
<dbReference type="SUPFAM" id="SSF56349">
    <property type="entry name" value="DNA breaking-rejoining enzymes"/>
    <property type="match status" value="1"/>
</dbReference>
<keyword evidence="6 11" id="KW-0159">Chromosome partition</keyword>
<feature type="active site" description="O-(3'-phospho-DNA)-tyrosine intermediate" evidence="11">
    <location>
        <position position="272"/>
    </location>
</feature>
<comment type="subcellular location">
    <subcellularLocation>
        <location evidence="1 11">Cytoplasm</location>
    </subcellularLocation>
</comment>
<evidence type="ECO:0000256" key="7">
    <source>
        <dbReference type="ARBA" id="ARBA00022908"/>
    </source>
</evidence>
<dbReference type="EMBL" id="JAPHQB010000001">
    <property type="protein sequence ID" value="MCX2800186.1"/>
    <property type="molecule type" value="Genomic_DNA"/>
</dbReference>
<evidence type="ECO:0000256" key="11">
    <source>
        <dbReference type="HAMAP-Rule" id="MF_01808"/>
    </source>
</evidence>
<dbReference type="NCBIfam" id="NF001399">
    <property type="entry name" value="PRK00283.1"/>
    <property type="match status" value="1"/>
</dbReference>
<dbReference type="InterPro" id="IPR004107">
    <property type="entry name" value="Integrase_SAM-like_N"/>
</dbReference>
<dbReference type="GO" id="GO:0003677">
    <property type="term" value="F:DNA binding"/>
    <property type="evidence" value="ECO:0007669"/>
    <property type="project" value="UniProtKB-UniRule"/>
</dbReference>
<dbReference type="HAMAP" id="MF_01808">
    <property type="entry name" value="Recomb_XerC_XerD"/>
    <property type="match status" value="1"/>
</dbReference>